<dbReference type="Gene3D" id="3.90.70.80">
    <property type="match status" value="1"/>
</dbReference>
<protein>
    <recommendedName>
        <fullName evidence="4">OTU domain-containing protein</fullName>
    </recommendedName>
</protein>
<keyword evidence="3" id="KW-1185">Reference proteome</keyword>
<dbReference type="GO" id="GO:0016579">
    <property type="term" value="P:protein deubiquitination"/>
    <property type="evidence" value="ECO:0007669"/>
    <property type="project" value="TreeGrafter"/>
</dbReference>
<dbReference type="GO" id="GO:0004843">
    <property type="term" value="F:cysteine-type deubiquitinase activity"/>
    <property type="evidence" value="ECO:0007669"/>
    <property type="project" value="TreeGrafter"/>
</dbReference>
<feature type="compositionally biased region" description="Basic and acidic residues" evidence="1">
    <location>
        <begin position="315"/>
        <end position="326"/>
    </location>
</feature>
<dbReference type="AlphaFoldDB" id="A0AAV9XEQ8"/>
<gene>
    <name evidence="2" type="ORF">TWF694_009151</name>
</gene>
<evidence type="ECO:0008006" key="4">
    <source>
        <dbReference type="Google" id="ProtNLM"/>
    </source>
</evidence>
<feature type="region of interest" description="Disordered" evidence="1">
    <location>
        <begin position="204"/>
        <end position="326"/>
    </location>
</feature>
<feature type="compositionally biased region" description="Acidic residues" evidence="1">
    <location>
        <begin position="84"/>
        <end position="93"/>
    </location>
</feature>
<sequence>MRSHASYFKLFLSVSPPSHRKTRSSTTVPSTAAIDKTFTDHVNRMEKSGVYGDNIEIVAFARCYGVNVKIYQREFAYQVSCSDGDGDTSETEDGGGSMLEGWRRNGGEPRLLHIAYHDWEHYSSVRNVDGPHKGLPNVSPKQMTEEGKKKQKDALDKGVVIMPWMERVVEASLPGFVGKGRVRDMLEKCKGNVNLAVSKLLDEVEDEEEKGETKGSDEQQLGDGDDAVGESIVENPSKDITTGKNVKGKKKQDVAANGDAKPGGGKQVPKQGNRPKKETGRERKERLQREKADRKKAKSSGSKDKEPSTNSDAAKAPEEGIKTLHV</sequence>
<dbReference type="Proteomes" id="UP001365542">
    <property type="component" value="Unassembled WGS sequence"/>
</dbReference>
<feature type="region of interest" description="Disordered" evidence="1">
    <location>
        <begin position="131"/>
        <end position="154"/>
    </location>
</feature>
<feature type="compositionally biased region" description="Basic and acidic residues" evidence="1">
    <location>
        <begin position="275"/>
        <end position="293"/>
    </location>
</feature>
<accession>A0AAV9XEQ8</accession>
<feature type="region of interest" description="Disordered" evidence="1">
    <location>
        <begin position="81"/>
        <end position="100"/>
    </location>
</feature>
<reference evidence="2 3" key="1">
    <citation type="submission" date="2019-10" db="EMBL/GenBank/DDBJ databases">
        <authorList>
            <person name="Palmer J.M."/>
        </authorList>
    </citation>
    <scope>NUCLEOTIDE SEQUENCE [LARGE SCALE GENOMIC DNA]</scope>
    <source>
        <strain evidence="2 3">TWF694</strain>
    </source>
</reference>
<dbReference type="SUPFAM" id="SSF54001">
    <property type="entry name" value="Cysteine proteinases"/>
    <property type="match status" value="1"/>
</dbReference>
<feature type="compositionally biased region" description="Basic and acidic residues" evidence="1">
    <location>
        <begin position="143"/>
        <end position="154"/>
    </location>
</feature>
<dbReference type="CDD" id="cd22756">
    <property type="entry name" value="OTU_OTUD3-like"/>
    <property type="match status" value="1"/>
</dbReference>
<dbReference type="InterPro" id="IPR038765">
    <property type="entry name" value="Papain-like_cys_pep_sf"/>
</dbReference>
<evidence type="ECO:0000256" key="1">
    <source>
        <dbReference type="SAM" id="MobiDB-lite"/>
    </source>
</evidence>
<dbReference type="InterPro" id="IPR050704">
    <property type="entry name" value="Peptidase_C85-like"/>
</dbReference>
<organism evidence="2 3">
    <name type="scientific">Orbilia ellipsospora</name>
    <dbReference type="NCBI Taxonomy" id="2528407"/>
    <lineage>
        <taxon>Eukaryota</taxon>
        <taxon>Fungi</taxon>
        <taxon>Dikarya</taxon>
        <taxon>Ascomycota</taxon>
        <taxon>Pezizomycotina</taxon>
        <taxon>Orbiliomycetes</taxon>
        <taxon>Orbiliales</taxon>
        <taxon>Orbiliaceae</taxon>
        <taxon>Orbilia</taxon>
    </lineage>
</organism>
<comment type="caution">
    <text evidence="2">The sequence shown here is derived from an EMBL/GenBank/DDBJ whole genome shotgun (WGS) entry which is preliminary data.</text>
</comment>
<evidence type="ECO:0000313" key="3">
    <source>
        <dbReference type="Proteomes" id="UP001365542"/>
    </source>
</evidence>
<dbReference type="PANTHER" id="PTHR12419">
    <property type="entry name" value="OTU DOMAIN CONTAINING PROTEIN"/>
    <property type="match status" value="1"/>
</dbReference>
<proteinExistence type="predicted"/>
<name>A0AAV9XEQ8_9PEZI</name>
<dbReference type="PANTHER" id="PTHR12419:SF7">
    <property type="entry name" value="OTU DOMAIN-CONTAINING PROTEIN 3"/>
    <property type="match status" value="1"/>
</dbReference>
<dbReference type="EMBL" id="JAVHJO010000005">
    <property type="protein sequence ID" value="KAK6540349.1"/>
    <property type="molecule type" value="Genomic_DNA"/>
</dbReference>
<evidence type="ECO:0000313" key="2">
    <source>
        <dbReference type="EMBL" id="KAK6540349.1"/>
    </source>
</evidence>